<feature type="signal peptide" evidence="1">
    <location>
        <begin position="1"/>
        <end position="21"/>
    </location>
</feature>
<dbReference type="Gene3D" id="1.50.10.140">
    <property type="match status" value="1"/>
</dbReference>
<evidence type="ECO:0000256" key="1">
    <source>
        <dbReference type="SAM" id="SignalP"/>
    </source>
</evidence>
<dbReference type="AlphaFoldDB" id="A0A1H4IWY2"/>
<name>A0A1H4IWY2_9BACT</name>
<feature type="domain" description="Glycoamylase-like" evidence="2">
    <location>
        <begin position="218"/>
        <end position="422"/>
    </location>
</feature>
<evidence type="ECO:0000313" key="3">
    <source>
        <dbReference type="EMBL" id="SEB38533.1"/>
    </source>
</evidence>
<dbReference type="Proteomes" id="UP000182409">
    <property type="component" value="Unassembled WGS sequence"/>
</dbReference>
<evidence type="ECO:0000313" key="4">
    <source>
        <dbReference type="Proteomes" id="UP000182409"/>
    </source>
</evidence>
<keyword evidence="1" id="KW-0732">Signal</keyword>
<protein>
    <recommendedName>
        <fullName evidence="2">Glycoamylase-like domain-containing protein</fullName>
    </recommendedName>
</protein>
<dbReference type="InterPro" id="IPR019282">
    <property type="entry name" value="Glycoamylase-like_cons_dom"/>
</dbReference>
<dbReference type="Pfam" id="PF10091">
    <property type="entry name" value="Glycoamylase"/>
    <property type="match status" value="1"/>
</dbReference>
<accession>A0A1H4IWY2</accession>
<dbReference type="EMBL" id="FNSD01000001">
    <property type="protein sequence ID" value="SEB38533.1"/>
    <property type="molecule type" value="Genomic_DNA"/>
</dbReference>
<evidence type="ECO:0000259" key="2">
    <source>
        <dbReference type="Pfam" id="PF10091"/>
    </source>
</evidence>
<organism evidence="3 4">
    <name type="scientific">Terriglobus roseus</name>
    <dbReference type="NCBI Taxonomy" id="392734"/>
    <lineage>
        <taxon>Bacteria</taxon>
        <taxon>Pseudomonadati</taxon>
        <taxon>Acidobacteriota</taxon>
        <taxon>Terriglobia</taxon>
        <taxon>Terriglobales</taxon>
        <taxon>Acidobacteriaceae</taxon>
        <taxon>Terriglobus</taxon>
    </lineage>
</organism>
<feature type="chain" id="PRO_5010296441" description="Glycoamylase-like domain-containing protein" evidence="1">
    <location>
        <begin position="22"/>
        <end position="439"/>
    </location>
</feature>
<reference evidence="3 4" key="1">
    <citation type="submission" date="2016-10" db="EMBL/GenBank/DDBJ databases">
        <authorList>
            <person name="de Groot N.N."/>
        </authorList>
    </citation>
    <scope>NUCLEOTIDE SEQUENCE [LARGE SCALE GENOMIC DNA]</scope>
    <source>
        <strain evidence="3 4">AB35.6</strain>
    </source>
</reference>
<gene>
    <name evidence="3" type="ORF">SAMN05443244_0161</name>
</gene>
<proteinExistence type="predicted"/>
<sequence>MQHLMSRRQALSLLAGSAATALLPSIGIAEVQESTLPGKSRLSKADDDLLDDMERRACLYFVEQSGAATGQVLDRAAFYGNNGKRDPRTSASIAATGFGLTALCIGDTRGYLPRAQARAQVLRTLRFHATSLPHEHGFFYHFNHIETGKPESWSEVSSIDTALLLCGVLTARVHFSKDKEIVDLATTIYNRVDWPWLLREGNVFSMGWRPKTGFIPSNWGHYCEMMMIPLLAIASPTHPVDPAVWSAFSRPRMQYKKFIYLSGSDPLFVHQYSHAYFDFRYKRDEFANYFENSVIATRAHEQFCLDLGKPYSKDYWGISASDSRTGYQAWGGPPKIGRLDGSVVPNAAAGSLPFRPNECLRVLRYLARRGDKVWGRYGFTDALNPELDWYNADVLGIDLGIGMLMAENLRSGFVWDTFSKNPEVSLAFSKAGFRPDKLL</sequence>